<dbReference type="AlphaFoldDB" id="A0A427YX19"/>
<organism evidence="9 10">
    <name type="scientific">Saitozyma podzolica</name>
    <dbReference type="NCBI Taxonomy" id="1890683"/>
    <lineage>
        <taxon>Eukaryota</taxon>
        <taxon>Fungi</taxon>
        <taxon>Dikarya</taxon>
        <taxon>Basidiomycota</taxon>
        <taxon>Agaricomycotina</taxon>
        <taxon>Tremellomycetes</taxon>
        <taxon>Tremellales</taxon>
        <taxon>Trimorphomycetaceae</taxon>
        <taxon>Saitozyma</taxon>
    </lineage>
</organism>
<feature type="domain" description="Alpha-L-rhamnosidase six-hairpin glycosidase" evidence="7">
    <location>
        <begin position="486"/>
        <end position="838"/>
    </location>
</feature>
<evidence type="ECO:0000256" key="1">
    <source>
        <dbReference type="ARBA" id="ARBA00001445"/>
    </source>
</evidence>
<evidence type="ECO:0000259" key="8">
    <source>
        <dbReference type="Pfam" id="PF17390"/>
    </source>
</evidence>
<dbReference type="InterPro" id="IPR035396">
    <property type="entry name" value="Bac_rhamnosid6H"/>
</dbReference>
<name>A0A427YX19_9TREE</name>
<gene>
    <name evidence="9" type="ORF">EHS25_000683</name>
</gene>
<feature type="domain" description="Alpha-L-rhamnosidase C-terminal" evidence="8">
    <location>
        <begin position="841"/>
        <end position="915"/>
    </location>
</feature>
<dbReference type="InterPro" id="IPR008928">
    <property type="entry name" value="6-hairpin_glycosidase_sf"/>
</dbReference>
<dbReference type="InterPro" id="IPR035398">
    <property type="entry name" value="Bac_rhamnosid_C"/>
</dbReference>
<feature type="domain" description="Bacterial alpha-L-rhamnosidase N-terminal" evidence="6">
    <location>
        <begin position="221"/>
        <end position="373"/>
    </location>
</feature>
<reference evidence="9 10" key="1">
    <citation type="submission" date="2018-11" db="EMBL/GenBank/DDBJ databases">
        <title>Genome sequence of Saitozyma podzolica DSM 27192.</title>
        <authorList>
            <person name="Aliyu H."/>
            <person name="Gorte O."/>
            <person name="Ochsenreither K."/>
        </authorList>
    </citation>
    <scope>NUCLEOTIDE SEQUENCE [LARGE SCALE GENOMIC DNA]</scope>
    <source>
        <strain evidence="9 10">DSM 27192</strain>
    </source>
</reference>
<comment type="caution">
    <text evidence="9">The sequence shown here is derived from an EMBL/GenBank/DDBJ whole genome shotgun (WGS) entry which is preliminary data.</text>
</comment>
<evidence type="ECO:0000256" key="2">
    <source>
        <dbReference type="ARBA" id="ARBA00012652"/>
    </source>
</evidence>
<dbReference type="Gene3D" id="2.60.40.10">
    <property type="entry name" value="Immunoglobulins"/>
    <property type="match status" value="1"/>
</dbReference>
<dbReference type="PANTHER" id="PTHR33307">
    <property type="entry name" value="ALPHA-RHAMNOSIDASE (EUROFUNG)"/>
    <property type="match status" value="1"/>
</dbReference>
<protein>
    <recommendedName>
        <fullName evidence="2">alpha-L-rhamnosidase</fullName>
        <ecNumber evidence="2">3.2.1.40</ecNumber>
    </recommendedName>
</protein>
<dbReference type="InterPro" id="IPR008902">
    <property type="entry name" value="Rhamnosid_concanavalin"/>
</dbReference>
<dbReference type="Pfam" id="PF17390">
    <property type="entry name" value="Bac_rhamnosid_C"/>
    <property type="match status" value="1"/>
</dbReference>
<evidence type="ECO:0000256" key="4">
    <source>
        <dbReference type="SAM" id="MobiDB-lite"/>
    </source>
</evidence>
<dbReference type="InterPro" id="IPR013737">
    <property type="entry name" value="Bac_rhamnosid_N"/>
</dbReference>
<proteinExistence type="predicted"/>
<dbReference type="GO" id="GO:0030596">
    <property type="term" value="F:alpha-L-rhamnosidase activity"/>
    <property type="evidence" value="ECO:0007669"/>
    <property type="project" value="UniProtKB-EC"/>
</dbReference>
<dbReference type="Gene3D" id="2.60.120.260">
    <property type="entry name" value="Galactose-binding domain-like"/>
    <property type="match status" value="2"/>
</dbReference>
<evidence type="ECO:0000313" key="9">
    <source>
        <dbReference type="EMBL" id="RSH95591.1"/>
    </source>
</evidence>
<dbReference type="EMBL" id="RSCD01000001">
    <property type="protein sequence ID" value="RSH95591.1"/>
    <property type="molecule type" value="Genomic_DNA"/>
</dbReference>
<dbReference type="Gene3D" id="2.60.420.10">
    <property type="entry name" value="Maltose phosphorylase, domain 3"/>
    <property type="match status" value="1"/>
</dbReference>
<dbReference type="Pfam" id="PF08531">
    <property type="entry name" value="Bac_rhamnosid_N"/>
    <property type="match status" value="1"/>
</dbReference>
<dbReference type="InterPro" id="IPR012341">
    <property type="entry name" value="6hp_glycosidase-like_sf"/>
</dbReference>
<sequence>MQSDVGRLAAVNRDHAQVGTEPSASRRTLRRMLNATAPIPCCRPGNVDAKHPPAVPGLRPTSSSSILLSEHAPFDIFSTPVMSLAIDRVTFEHYQPGQAVGLACPRISWRFRGDSKNWHQRAYDIQIHRSGISRPFHVVSSQSVLVPWPDAPLRSREKATIEVTVTGEDATAVPKATLDIEVALLNREDWSAKVITGPPEVDGGRTPFLLRKRFRLSTTGAARLYITSLGVYEAEINGKTVGDHVLAPGWQSYNYRHSYQTFDVSDILQEGENEIVATLADGWYAGRLGWEGGRRGIYGSRLGLLAQLEVDGQLLVGTEGSWEWTTGSLISSELYDGEHIDTRKPPGPWIPVELLSFPTGRLIVPQAPPVRRIQKVEAVDIFTTPSGKTIIDFGQNLVGRLRWNKQIDGPGVVVTIRHAEVMEHGELGVRPLRICKATDKVVLGGQTMGYEPKFTFHGFRYAQIEGFPRNVQLDDFTAVVVHNDMERTGEFDSSHKLINQLHSNVTWGMRGNFVSVPTDCPQRDERLGWTGDLAAFSTTASFLYDVAGTLAEWLHDLSFEQLDFGKGVPPTVVPSIFADHPLLSTQAFAIWGDVATITPYDLFRAYGDEKILIDQYESMIAWLDRGVRRAPTGLWDPENHQLGDWLDPRAPPDSPGAGQTDRWLVADAFLIRSTRLVAKSSGKLGYHDAAKRYDEDARRLLEAFHAEYVTANSRLMSDSQCAYVLALWFNLATSAEQAQKWANRLERLVRAETFKVGTGFAGTPLILLALEKHGKLPIAYRMLQEGSCPSWLYPVTLGATTMWERWDSMLPNGDINPGEMTSFNHYALGSVANFLHSVIGGLSAIEPGWKRVLIRPQPGGTFTYASVSLLSPYGLTSCMWELNGAQDELKVIAVIPPNTLGRIQLPGVDEEKGSGVWTYQVKWKKDETWPPSPWTAQCTLPKGETILL</sequence>
<keyword evidence="3" id="KW-0378">Hydrolase</keyword>
<dbReference type="Pfam" id="PF25788">
    <property type="entry name" value="Ig_Rha78A_N"/>
    <property type="match status" value="1"/>
</dbReference>
<evidence type="ECO:0000313" key="10">
    <source>
        <dbReference type="Proteomes" id="UP000279259"/>
    </source>
</evidence>
<feature type="domain" description="Alpha-L-rhamnosidase concanavalin-like" evidence="5">
    <location>
        <begin position="383"/>
        <end position="482"/>
    </location>
</feature>
<feature type="region of interest" description="Disordered" evidence="4">
    <location>
        <begin position="1"/>
        <end position="26"/>
    </location>
</feature>
<evidence type="ECO:0000259" key="7">
    <source>
        <dbReference type="Pfam" id="PF17389"/>
    </source>
</evidence>
<dbReference type="OrthoDB" id="10036721at2759"/>
<accession>A0A427YX19</accession>
<dbReference type="EC" id="3.2.1.40" evidence="2"/>
<dbReference type="InterPro" id="IPR013783">
    <property type="entry name" value="Ig-like_fold"/>
</dbReference>
<dbReference type="Pfam" id="PF17389">
    <property type="entry name" value="Bac_rhamnosid6H"/>
    <property type="match status" value="1"/>
</dbReference>
<dbReference type="SUPFAM" id="SSF48208">
    <property type="entry name" value="Six-hairpin glycosidases"/>
    <property type="match status" value="1"/>
</dbReference>
<comment type="catalytic activity">
    <reaction evidence="1">
        <text>Hydrolysis of terminal non-reducing alpha-L-rhamnose residues in alpha-L-rhamnosides.</text>
        <dbReference type="EC" id="3.2.1.40"/>
    </reaction>
</comment>
<dbReference type="GO" id="GO:0005975">
    <property type="term" value="P:carbohydrate metabolic process"/>
    <property type="evidence" value="ECO:0007669"/>
    <property type="project" value="InterPro"/>
</dbReference>
<dbReference type="Proteomes" id="UP000279259">
    <property type="component" value="Unassembled WGS sequence"/>
</dbReference>
<evidence type="ECO:0000256" key="3">
    <source>
        <dbReference type="ARBA" id="ARBA00022801"/>
    </source>
</evidence>
<dbReference type="Pfam" id="PF05592">
    <property type="entry name" value="Bac_rhamnosid"/>
    <property type="match status" value="1"/>
</dbReference>
<evidence type="ECO:0000259" key="6">
    <source>
        <dbReference type="Pfam" id="PF08531"/>
    </source>
</evidence>
<dbReference type="Gene3D" id="1.50.10.10">
    <property type="match status" value="1"/>
</dbReference>
<dbReference type="PANTHER" id="PTHR33307:SF6">
    <property type="entry name" value="ALPHA-RHAMNOSIDASE (EUROFUNG)-RELATED"/>
    <property type="match status" value="1"/>
</dbReference>
<dbReference type="InterPro" id="IPR016007">
    <property type="entry name" value="Alpha_rhamnosid"/>
</dbReference>
<evidence type="ECO:0000259" key="5">
    <source>
        <dbReference type="Pfam" id="PF05592"/>
    </source>
</evidence>
<keyword evidence="10" id="KW-1185">Reference proteome</keyword>